<keyword evidence="2" id="KW-0238">DNA-binding</keyword>
<dbReference type="FunFam" id="1.10.10.60:FF:000324">
    <property type="entry name" value="Transcription factor MYB3R-2"/>
    <property type="match status" value="1"/>
</dbReference>
<dbReference type="Proteomes" id="UP000275267">
    <property type="component" value="Unassembled WGS sequence"/>
</dbReference>
<dbReference type="SMART" id="SM00717">
    <property type="entry name" value="SANT"/>
    <property type="match status" value="2"/>
</dbReference>
<feature type="compositionally biased region" description="Low complexity" evidence="3">
    <location>
        <begin position="582"/>
        <end position="592"/>
    </location>
</feature>
<dbReference type="PROSITE" id="PS51294">
    <property type="entry name" value="HTH_MYB"/>
    <property type="match status" value="2"/>
</dbReference>
<feature type="compositionally biased region" description="Basic and acidic residues" evidence="3">
    <location>
        <begin position="253"/>
        <end position="263"/>
    </location>
</feature>
<dbReference type="PROSITE" id="PS50090">
    <property type="entry name" value="MYB_LIKE"/>
    <property type="match status" value="2"/>
</dbReference>
<gene>
    <name evidence="6" type="ORF">C2845_PM08G00650</name>
</gene>
<feature type="compositionally biased region" description="Low complexity" evidence="3">
    <location>
        <begin position="894"/>
        <end position="904"/>
    </location>
</feature>
<dbReference type="FunFam" id="1.10.10.60:FF:000010">
    <property type="entry name" value="Transcriptional activator Myb isoform A"/>
    <property type="match status" value="1"/>
</dbReference>
<dbReference type="InterPro" id="IPR011676">
    <property type="entry name" value="DUF1618"/>
</dbReference>
<dbReference type="OrthoDB" id="2143914at2759"/>
<dbReference type="Gene3D" id="1.10.10.60">
    <property type="entry name" value="Homeodomain-like"/>
    <property type="match status" value="2"/>
</dbReference>
<feature type="compositionally biased region" description="Basic and acidic residues" evidence="3">
    <location>
        <begin position="272"/>
        <end position="282"/>
    </location>
</feature>
<protein>
    <submittedName>
        <fullName evidence="6">Myb-related protein 3R-1-like</fullName>
    </submittedName>
</protein>
<feature type="region of interest" description="Disordered" evidence="3">
    <location>
        <begin position="253"/>
        <end position="286"/>
    </location>
</feature>
<name>A0A3L6QXI5_PANMI</name>
<feature type="region of interest" description="Disordered" evidence="3">
    <location>
        <begin position="1048"/>
        <end position="1084"/>
    </location>
</feature>
<dbReference type="GO" id="GO:0000978">
    <property type="term" value="F:RNA polymerase II cis-regulatory region sequence-specific DNA binding"/>
    <property type="evidence" value="ECO:0007669"/>
    <property type="project" value="TreeGrafter"/>
</dbReference>
<feature type="compositionally biased region" description="Polar residues" evidence="3">
    <location>
        <begin position="905"/>
        <end position="917"/>
    </location>
</feature>
<comment type="caution">
    <text evidence="6">The sequence shown here is derived from an EMBL/GenBank/DDBJ whole genome shotgun (WGS) entry which is preliminary data.</text>
</comment>
<feature type="region of interest" description="Disordered" evidence="3">
    <location>
        <begin position="73"/>
        <end position="99"/>
    </location>
</feature>
<dbReference type="EMBL" id="PQIB02000010">
    <property type="protein sequence ID" value="RLM91650.1"/>
    <property type="molecule type" value="Genomic_DNA"/>
</dbReference>
<dbReference type="AlphaFoldDB" id="A0A3L6QXI5"/>
<evidence type="ECO:0000256" key="1">
    <source>
        <dbReference type="ARBA" id="ARBA00022737"/>
    </source>
</evidence>
<dbReference type="InterPro" id="IPR001005">
    <property type="entry name" value="SANT/Myb"/>
</dbReference>
<feature type="compositionally biased region" description="Polar residues" evidence="3">
    <location>
        <begin position="593"/>
        <end position="602"/>
    </location>
</feature>
<keyword evidence="7" id="KW-1185">Reference proteome</keyword>
<dbReference type="PANTHER" id="PTHR45614:SF266">
    <property type="entry name" value="TRANSCRIPTION FACTOR MYB3R-4"/>
    <property type="match status" value="1"/>
</dbReference>
<keyword evidence="1" id="KW-0677">Repeat</keyword>
<dbReference type="InterPro" id="IPR009057">
    <property type="entry name" value="Homeodomain-like_sf"/>
</dbReference>
<sequence length="1084" mass="118830">MGETTWNWARRTARRGSLDLAVSASWLQTADRSLRLAKSRTSGLVHRREGFPVLGAAAAVGLQQGSGGVAVLAEGGSGAPTKNEEEGADEETNNAGLPPVKMLDHCEESLLKRRLVRVSAGKLRFVDMYRNLRDQRGMLKISVWTLQADPDSDPESSLWKMEHEANFADIWADSSYKITGMQNAEPIMALIHPDNPRIMYFILNDHIFGVYVPTHSIVGCKLYNPVVPSKDLVSSRFLHAWLERPSSVIMASDKAKVAKKGGEDPGLPPAPREGENSHEPQRQRSLNGWQKVLNPELVKGPWSKEEDEIIVQMVNKYGPKKWSTIAQALPGRIGKQCRERWHNHLNPAINKEAWTQEEEITLIHAHRMYGNKWAELTKFLPGRTDNAIKNHWNSSVKKKVDSYISSGLLSQAPCLPVIECPAQCNSLSAMNLQNNGDSGCNAHNTNVALNCELQVNVDANKGEAHDSHSSMCQGACYTSIEAVGSALPDGHHHLSSSFSQRMDLQMDVNEGSGNSVFADDQTLCSTSNQEKSMVPYGTVQEMPVSVLSSVSEAEQKLHLISDADSLKSELWKDVSLQTLISGDTIDGDSSSGLNQLPDTSETDTNFLAQPYPLHTSNPSSVMETVYEQSTLETISPSPICLHSLPDAPENRSEPIEMPDYEAEMITCSNNSFCDAEQSAKPGSRDDRPGAFTMTESITNCRSQQSTDAEEPVASTAKEQLPKDMDIVPDEKKGEGALFYEPPRFPGLDVPFISCDLVTSADMQEFSPLGIRQWMRSTMNVPTPLRLWGSPTHDESPGVLKSAAESFPCTPSIMKKRQRGLLSPTPAKRIEKKSGIAKEMTDISYMIAATCSMNATKDEATAPESVACAEQYSSFKHLDEKENFNGAPEQARDAQNGGNEQGGQQCSSLNVPNPNTDLPDNLQPVGILVEHNCNDIIAADHGAKPESLSFCKEAVSSKPKPAELVVEKSSPCINADYEYVNLLADTPGVKRGLESPSAWKSPWYIDMHMHFQGFVSPADRTYDALGLVKQISKQSAAAAVEACEVLASGSRISDKENKENRDDKESGTRKSQTKIMVQAPEPRPT</sequence>
<evidence type="ECO:0000259" key="5">
    <source>
        <dbReference type="PROSITE" id="PS51294"/>
    </source>
</evidence>
<dbReference type="GO" id="GO:0000981">
    <property type="term" value="F:DNA-binding transcription factor activity, RNA polymerase II-specific"/>
    <property type="evidence" value="ECO:0007669"/>
    <property type="project" value="TreeGrafter"/>
</dbReference>
<dbReference type="InterPro" id="IPR017930">
    <property type="entry name" value="Myb_dom"/>
</dbReference>
<dbReference type="Pfam" id="PF13921">
    <property type="entry name" value="Myb_DNA-bind_6"/>
    <property type="match status" value="1"/>
</dbReference>
<dbReference type="SUPFAM" id="SSF46689">
    <property type="entry name" value="Homeodomain-like"/>
    <property type="match status" value="1"/>
</dbReference>
<dbReference type="Pfam" id="PF07762">
    <property type="entry name" value="DUF1618"/>
    <property type="match status" value="1"/>
</dbReference>
<reference evidence="7" key="1">
    <citation type="journal article" date="2019" name="Nat. Commun.">
        <title>The genome of broomcorn millet.</title>
        <authorList>
            <person name="Zou C."/>
            <person name="Miki D."/>
            <person name="Li D."/>
            <person name="Tang Q."/>
            <person name="Xiao L."/>
            <person name="Rajput S."/>
            <person name="Deng P."/>
            <person name="Jia W."/>
            <person name="Huang R."/>
            <person name="Zhang M."/>
            <person name="Sun Y."/>
            <person name="Hu J."/>
            <person name="Fu X."/>
            <person name="Schnable P.S."/>
            <person name="Li F."/>
            <person name="Zhang H."/>
            <person name="Feng B."/>
            <person name="Zhu X."/>
            <person name="Liu R."/>
            <person name="Schnable J.C."/>
            <person name="Zhu J.-K."/>
            <person name="Zhang H."/>
        </authorList>
    </citation>
    <scope>NUCLEOTIDE SEQUENCE [LARGE SCALE GENOMIC DNA]</scope>
</reference>
<feature type="domain" description="Myb-like" evidence="4">
    <location>
        <begin position="294"/>
        <end position="345"/>
    </location>
</feature>
<feature type="domain" description="HTH myb-type" evidence="5">
    <location>
        <begin position="350"/>
        <end position="400"/>
    </location>
</feature>
<proteinExistence type="predicted"/>
<dbReference type="InterPro" id="IPR050560">
    <property type="entry name" value="MYB_TF"/>
</dbReference>
<dbReference type="PANTHER" id="PTHR45614">
    <property type="entry name" value="MYB PROTEIN-RELATED"/>
    <property type="match status" value="1"/>
</dbReference>
<dbReference type="CDD" id="cd00167">
    <property type="entry name" value="SANT"/>
    <property type="match status" value="2"/>
</dbReference>
<feature type="region of interest" description="Disordered" evidence="3">
    <location>
        <begin position="886"/>
        <end position="917"/>
    </location>
</feature>
<evidence type="ECO:0000313" key="7">
    <source>
        <dbReference type="Proteomes" id="UP000275267"/>
    </source>
</evidence>
<evidence type="ECO:0000259" key="4">
    <source>
        <dbReference type="PROSITE" id="PS50090"/>
    </source>
</evidence>
<evidence type="ECO:0000313" key="6">
    <source>
        <dbReference type="EMBL" id="RLM91650.1"/>
    </source>
</evidence>
<dbReference type="GO" id="GO:0005634">
    <property type="term" value="C:nucleus"/>
    <property type="evidence" value="ECO:0007669"/>
    <property type="project" value="TreeGrafter"/>
</dbReference>
<feature type="region of interest" description="Disordered" evidence="3">
    <location>
        <begin position="582"/>
        <end position="602"/>
    </location>
</feature>
<dbReference type="STRING" id="4540.A0A3L6QXI5"/>
<feature type="domain" description="Myb-like" evidence="4">
    <location>
        <begin position="346"/>
        <end position="396"/>
    </location>
</feature>
<organism evidence="6 7">
    <name type="scientific">Panicum miliaceum</name>
    <name type="common">Proso millet</name>
    <name type="synonym">Broomcorn millet</name>
    <dbReference type="NCBI Taxonomy" id="4540"/>
    <lineage>
        <taxon>Eukaryota</taxon>
        <taxon>Viridiplantae</taxon>
        <taxon>Streptophyta</taxon>
        <taxon>Embryophyta</taxon>
        <taxon>Tracheophyta</taxon>
        <taxon>Spermatophyta</taxon>
        <taxon>Magnoliopsida</taxon>
        <taxon>Liliopsida</taxon>
        <taxon>Poales</taxon>
        <taxon>Poaceae</taxon>
        <taxon>PACMAD clade</taxon>
        <taxon>Panicoideae</taxon>
        <taxon>Panicodae</taxon>
        <taxon>Paniceae</taxon>
        <taxon>Panicinae</taxon>
        <taxon>Panicum</taxon>
        <taxon>Panicum sect. Panicum</taxon>
    </lineage>
</organism>
<evidence type="ECO:0000256" key="3">
    <source>
        <dbReference type="SAM" id="MobiDB-lite"/>
    </source>
</evidence>
<feature type="domain" description="HTH myb-type" evidence="5">
    <location>
        <begin position="294"/>
        <end position="349"/>
    </location>
</feature>
<accession>A0A3L6QXI5</accession>
<feature type="compositionally biased region" description="Basic and acidic residues" evidence="3">
    <location>
        <begin position="1051"/>
        <end position="1067"/>
    </location>
</feature>
<evidence type="ECO:0000256" key="2">
    <source>
        <dbReference type="ARBA" id="ARBA00023125"/>
    </source>
</evidence>